<dbReference type="RefSeq" id="WP_144407185.1">
    <property type="nucleotide sequence ID" value="NZ_CP011311.1"/>
</dbReference>
<name>A0A0F6QXY4_9CORY</name>
<evidence type="ECO:0000313" key="1">
    <source>
        <dbReference type="EMBL" id="AKE39835.1"/>
    </source>
</evidence>
<keyword evidence="2" id="KW-1185">Reference proteome</keyword>
<proteinExistence type="predicted"/>
<gene>
    <name evidence="1" type="ORF">UL81_09455</name>
</gene>
<reference evidence="1 2" key="1">
    <citation type="journal article" date="2015" name="Genome Announc.">
        <title>Complete Genome Sequence of Corynebacterium camporealensis DSM 44610, Isolated from the Milk of a Manchega Sheep with Subclinical Mastitis.</title>
        <authorList>
            <person name="Ruckert C."/>
            <person name="Albersmeier A."/>
            <person name="Winkler A."/>
            <person name="Tauch A."/>
        </authorList>
    </citation>
    <scope>NUCLEOTIDE SEQUENCE [LARGE SCALE GENOMIC DNA]</scope>
    <source>
        <strain evidence="1 2">DSM 44610</strain>
    </source>
</reference>
<dbReference type="PATRIC" id="fig|161896.4.peg.1852"/>
<sequence>MPLVSVTAFIVSLAALWIARKQLEEAKTANGGRGLSLYVRPLSREDVSPEEALNIDTAMAEYEHDYIPFLLTFTVTGPASFYQVIPYTWGEDGFNELVGELEPIAKLDCTDGTIATVALIQKELVDSIWFGLAWLEPRGGGLAPSAIRLNLNDEFEEWHWRNYHLSKLPGVREGYWKKREFRQVNVGPLTQPKDM</sequence>
<accession>A0A0F6QXY4</accession>
<dbReference type="HOGENOM" id="CLU_1394264_0_0_11"/>
<dbReference type="KEGG" id="ccj:UL81_09455"/>
<evidence type="ECO:0000313" key="2">
    <source>
        <dbReference type="Proteomes" id="UP000033566"/>
    </source>
</evidence>
<dbReference type="OrthoDB" id="535891at2"/>
<organism evidence="1 2">
    <name type="scientific">Corynebacterium camporealensis</name>
    <dbReference type="NCBI Taxonomy" id="161896"/>
    <lineage>
        <taxon>Bacteria</taxon>
        <taxon>Bacillati</taxon>
        <taxon>Actinomycetota</taxon>
        <taxon>Actinomycetes</taxon>
        <taxon>Mycobacteriales</taxon>
        <taxon>Corynebacteriaceae</taxon>
        <taxon>Corynebacterium</taxon>
    </lineage>
</organism>
<dbReference type="EMBL" id="CP011311">
    <property type="protein sequence ID" value="AKE39835.1"/>
    <property type="molecule type" value="Genomic_DNA"/>
</dbReference>
<dbReference type="Proteomes" id="UP000033566">
    <property type="component" value="Chromosome"/>
</dbReference>
<dbReference type="AlphaFoldDB" id="A0A0F6QXY4"/>
<protein>
    <submittedName>
        <fullName evidence="1">Uncharacterized protein</fullName>
    </submittedName>
</protein>